<feature type="transmembrane region" description="Helical" evidence="1">
    <location>
        <begin position="136"/>
        <end position="156"/>
    </location>
</feature>
<keyword evidence="4" id="KW-1185">Reference proteome</keyword>
<keyword evidence="1" id="KW-0812">Transmembrane</keyword>
<dbReference type="GO" id="GO:0016020">
    <property type="term" value="C:membrane"/>
    <property type="evidence" value="ECO:0007669"/>
    <property type="project" value="InterPro"/>
</dbReference>
<dbReference type="Pfam" id="PF13240">
    <property type="entry name" value="Zn_Ribbon_1"/>
    <property type="match status" value="1"/>
</dbReference>
<dbReference type="InterPro" id="IPR026870">
    <property type="entry name" value="Zinc_ribbon_dom"/>
</dbReference>
<organism evidence="3 4">
    <name type="scientific">Candidatus Termititenax dinenymphae</name>
    <dbReference type="NCBI Taxonomy" id="2218523"/>
    <lineage>
        <taxon>Bacteria</taxon>
        <taxon>Bacillati</taxon>
        <taxon>Candidatus Margulisiibacteriota</taxon>
        <taxon>Candidatus Termititenacia</taxon>
        <taxon>Candidatus Termititenacales</taxon>
        <taxon>Candidatus Termititenacaceae</taxon>
        <taxon>Candidatus Termititenax</taxon>
    </lineage>
</organism>
<evidence type="ECO:0000256" key="1">
    <source>
        <dbReference type="SAM" id="Phobius"/>
    </source>
</evidence>
<dbReference type="AlphaFoldDB" id="A0A388TJW0"/>
<dbReference type="Proteomes" id="UP000282196">
    <property type="component" value="Unassembled WGS sequence"/>
</dbReference>
<comment type="caution">
    <text evidence="3">The sequence shown here is derived from an EMBL/GenBank/DDBJ whole genome shotgun (WGS) entry which is preliminary data.</text>
</comment>
<proteinExistence type="predicted"/>
<feature type="domain" description="Zinc-ribbon" evidence="2">
    <location>
        <begin position="2"/>
        <end position="23"/>
    </location>
</feature>
<keyword evidence="1" id="KW-1133">Transmembrane helix</keyword>
<reference evidence="3 4" key="1">
    <citation type="journal article" date="2019" name="ISME J.">
        <title>Genome analyses of uncultured TG2/ZB3 bacteria in 'Margulisbacteria' specifically attached to ectosymbiotic spirochetes of protists in the termite gut.</title>
        <authorList>
            <person name="Utami Y.D."/>
            <person name="Kuwahara H."/>
            <person name="Igai K."/>
            <person name="Murakami T."/>
            <person name="Sugaya K."/>
            <person name="Morikawa T."/>
            <person name="Nagura Y."/>
            <person name="Yuki M."/>
            <person name="Deevong P."/>
            <person name="Inoue T."/>
            <person name="Kihara K."/>
            <person name="Lo N."/>
            <person name="Yamada A."/>
            <person name="Ohkuma M."/>
            <person name="Hongoh Y."/>
        </authorList>
    </citation>
    <scope>NUCLEOTIDE SEQUENCE [LARGE SCALE GENOMIC DNA]</scope>
    <source>
        <strain evidence="3">RsDinE6-01</strain>
    </source>
</reference>
<dbReference type="Pfam" id="PF05656">
    <property type="entry name" value="DUF805"/>
    <property type="match status" value="1"/>
</dbReference>
<evidence type="ECO:0000313" key="3">
    <source>
        <dbReference type="EMBL" id="GBR77356.1"/>
    </source>
</evidence>
<gene>
    <name evidence="3" type="ORF">RDn1_015</name>
</gene>
<evidence type="ECO:0000259" key="2">
    <source>
        <dbReference type="Pfam" id="PF13240"/>
    </source>
</evidence>
<evidence type="ECO:0000313" key="4">
    <source>
        <dbReference type="Proteomes" id="UP000282196"/>
    </source>
</evidence>
<accession>A0A388TJW0</accession>
<keyword evidence="1" id="KW-0472">Membrane</keyword>
<sequence length="164" mass="18680">MFCTKCGKEIAEDAVVCIHCGRSVNDIPLVRPKLKPAGANVRTGLFANAFAFRGVIGRLEFILSYIILVLLSVHADSVSCLWNEFGVPFFDLMFHLGSGGEWLYIRLVSIWRTLLWLFVVWFGLAQTIKRCHDTGHSGWFSFIPIFNPLFLIFFSAKKRENKYA</sequence>
<dbReference type="InterPro" id="IPR008523">
    <property type="entry name" value="DUF805"/>
</dbReference>
<dbReference type="EMBL" id="BGZP01000001">
    <property type="protein sequence ID" value="GBR77356.1"/>
    <property type="molecule type" value="Genomic_DNA"/>
</dbReference>
<feature type="transmembrane region" description="Helical" evidence="1">
    <location>
        <begin position="103"/>
        <end position="124"/>
    </location>
</feature>
<protein>
    <submittedName>
        <fullName evidence="3">Protein DUF805</fullName>
    </submittedName>
</protein>
<name>A0A388TJW0_9BACT</name>